<feature type="chain" id="PRO_5014499763" evidence="3">
    <location>
        <begin position="22"/>
        <end position="252"/>
    </location>
</feature>
<proteinExistence type="predicted"/>
<dbReference type="OrthoDB" id="1433797at2759"/>
<dbReference type="GO" id="GO:0071944">
    <property type="term" value="C:cell periphery"/>
    <property type="evidence" value="ECO:0000318"/>
    <property type="project" value="GO_Central"/>
</dbReference>
<dbReference type="EnsemblPlants" id="KEH29658">
    <property type="protein sequence ID" value="KEH29658"/>
    <property type="gene ID" value="MTR_4g046780"/>
</dbReference>
<dbReference type="KEGG" id="mtr:25492114"/>
<evidence type="ECO:0000256" key="2">
    <source>
        <dbReference type="SAM" id="MobiDB-lite"/>
    </source>
</evidence>
<dbReference type="Pfam" id="PF01190">
    <property type="entry name" value="Pollen_Ole_e_1"/>
    <property type="match status" value="1"/>
</dbReference>
<reference evidence="6" key="3">
    <citation type="submission" date="2015-04" db="UniProtKB">
        <authorList>
            <consortium name="EnsemblPlants"/>
        </authorList>
    </citation>
    <scope>IDENTIFICATION</scope>
    <source>
        <strain evidence="6">cv. Jemalong A17</strain>
    </source>
</reference>
<evidence type="ECO:0000256" key="1">
    <source>
        <dbReference type="ARBA" id="ARBA00022729"/>
    </source>
</evidence>
<dbReference type="AlphaFoldDB" id="A0A072UKN4"/>
<dbReference type="PRINTS" id="PR01218">
    <property type="entry name" value="PSTLEXTENSIN"/>
</dbReference>
<dbReference type="STRING" id="3880.A0A072UKN4"/>
<evidence type="ECO:0000313" key="5">
    <source>
        <dbReference type="EMBL" id="RHN60297.1"/>
    </source>
</evidence>
<reference evidence="4 7" key="2">
    <citation type="journal article" date="2014" name="BMC Genomics">
        <title>An improved genome release (version Mt4.0) for the model legume Medicago truncatula.</title>
        <authorList>
            <person name="Tang H."/>
            <person name="Krishnakumar V."/>
            <person name="Bidwell S."/>
            <person name="Rosen B."/>
            <person name="Chan A."/>
            <person name="Zhou S."/>
            <person name="Gentzbittel L."/>
            <person name="Childs K.L."/>
            <person name="Yandell M."/>
            <person name="Gundlach H."/>
            <person name="Mayer K.F."/>
            <person name="Schwartz D.C."/>
            <person name="Town C.D."/>
        </authorList>
    </citation>
    <scope>GENOME REANNOTATION</scope>
    <source>
        <strain evidence="4">A17</strain>
        <strain evidence="6 7">cv. Jemalong A17</strain>
    </source>
</reference>
<keyword evidence="7" id="KW-1185">Reference proteome</keyword>
<dbReference type="EMBL" id="CM001220">
    <property type="protein sequence ID" value="KEH29658.1"/>
    <property type="molecule type" value="Genomic_DNA"/>
</dbReference>
<keyword evidence="1 3" id="KW-0732">Signal</keyword>
<reference evidence="5" key="5">
    <citation type="journal article" date="2018" name="Nat. Plants">
        <title>Whole-genome landscape of Medicago truncatula symbiotic genes.</title>
        <authorList>
            <person name="Pecrix Y."/>
            <person name="Gamas P."/>
            <person name="Carrere S."/>
        </authorList>
    </citation>
    <scope>NUCLEOTIDE SEQUENCE</scope>
    <source>
        <tissue evidence="5">Leaves</tissue>
    </source>
</reference>
<name>A0A072UKN4_MEDTR</name>
<dbReference type="InterPro" id="IPR003882">
    <property type="entry name" value="Pistil_extensin"/>
</dbReference>
<evidence type="ECO:0000256" key="3">
    <source>
        <dbReference type="SAM" id="SignalP"/>
    </source>
</evidence>
<sequence>MAKFLAMLLLFLQLISFNVFAEELESLHEPTPLHLPANAPLHHRHNHNLSPTTAHTPLHPSHHAKPPTHPYHQHPPAHAPVQPPTHRHHHHPPAHPPIHQQHPPAHAPVDKRARVYPLFRLPIPIKSRIAVEGVVYVKSCKHAGVETLSNATSLNGAVVKLQCNNTKHNVVRKGKTDKNGYFYIKGSKDISSFAAHKCNVVLDSAPNGLKPSNLHGGVTGAVLKRKKSFVSKGHVLILYNVKPLAFEPKCTH</sequence>
<feature type="region of interest" description="Disordered" evidence="2">
    <location>
        <begin position="35"/>
        <end position="106"/>
    </location>
</feature>
<gene>
    <name evidence="6" type="primary">25492114</name>
    <name evidence="4" type="ordered locus">MTR_4g046780</name>
    <name evidence="5" type="ORF">MtrunA17_Chr4g0024211</name>
</gene>
<organism evidence="4 7">
    <name type="scientific">Medicago truncatula</name>
    <name type="common">Barrel medic</name>
    <name type="synonym">Medicago tribuloides</name>
    <dbReference type="NCBI Taxonomy" id="3880"/>
    <lineage>
        <taxon>Eukaryota</taxon>
        <taxon>Viridiplantae</taxon>
        <taxon>Streptophyta</taxon>
        <taxon>Embryophyta</taxon>
        <taxon>Tracheophyta</taxon>
        <taxon>Spermatophyta</taxon>
        <taxon>Magnoliopsida</taxon>
        <taxon>eudicotyledons</taxon>
        <taxon>Gunneridae</taxon>
        <taxon>Pentapetalae</taxon>
        <taxon>rosids</taxon>
        <taxon>fabids</taxon>
        <taxon>Fabales</taxon>
        <taxon>Fabaceae</taxon>
        <taxon>Papilionoideae</taxon>
        <taxon>50 kb inversion clade</taxon>
        <taxon>NPAAA clade</taxon>
        <taxon>Hologalegina</taxon>
        <taxon>IRL clade</taxon>
        <taxon>Trifolieae</taxon>
        <taxon>Medicago</taxon>
    </lineage>
</organism>
<reference evidence="4 7" key="1">
    <citation type="journal article" date="2011" name="Nature">
        <title>The Medicago genome provides insight into the evolution of rhizobial symbioses.</title>
        <authorList>
            <person name="Young N.D."/>
            <person name="Debelle F."/>
            <person name="Oldroyd G.E."/>
            <person name="Geurts R."/>
            <person name="Cannon S.B."/>
            <person name="Udvardi M.K."/>
            <person name="Benedito V.A."/>
            <person name="Mayer K.F."/>
            <person name="Gouzy J."/>
            <person name="Schoof H."/>
            <person name="Van de Peer Y."/>
            <person name="Proost S."/>
            <person name="Cook D.R."/>
            <person name="Meyers B.C."/>
            <person name="Spannagl M."/>
            <person name="Cheung F."/>
            <person name="De Mita S."/>
            <person name="Krishnakumar V."/>
            <person name="Gundlach H."/>
            <person name="Zhou S."/>
            <person name="Mudge J."/>
            <person name="Bharti A.K."/>
            <person name="Murray J.D."/>
            <person name="Naoumkina M.A."/>
            <person name="Rosen B."/>
            <person name="Silverstein K.A."/>
            <person name="Tang H."/>
            <person name="Rombauts S."/>
            <person name="Zhao P.X."/>
            <person name="Zhou P."/>
            <person name="Barbe V."/>
            <person name="Bardou P."/>
            <person name="Bechner M."/>
            <person name="Bellec A."/>
            <person name="Berger A."/>
            <person name="Berges H."/>
            <person name="Bidwell S."/>
            <person name="Bisseling T."/>
            <person name="Choisne N."/>
            <person name="Couloux A."/>
            <person name="Denny R."/>
            <person name="Deshpande S."/>
            <person name="Dai X."/>
            <person name="Doyle J.J."/>
            <person name="Dudez A.M."/>
            <person name="Farmer A.D."/>
            <person name="Fouteau S."/>
            <person name="Franken C."/>
            <person name="Gibelin C."/>
            <person name="Gish J."/>
            <person name="Goldstein S."/>
            <person name="Gonzalez A.J."/>
            <person name="Green P.J."/>
            <person name="Hallab A."/>
            <person name="Hartog M."/>
            <person name="Hua A."/>
            <person name="Humphray S.J."/>
            <person name="Jeong D.H."/>
            <person name="Jing Y."/>
            <person name="Jocker A."/>
            <person name="Kenton S.M."/>
            <person name="Kim D.J."/>
            <person name="Klee K."/>
            <person name="Lai H."/>
            <person name="Lang C."/>
            <person name="Lin S."/>
            <person name="Macmil S.L."/>
            <person name="Magdelenat G."/>
            <person name="Matthews L."/>
            <person name="McCorrison J."/>
            <person name="Monaghan E.L."/>
            <person name="Mun J.H."/>
            <person name="Najar F.Z."/>
            <person name="Nicholson C."/>
            <person name="Noirot C."/>
            <person name="O'Bleness M."/>
            <person name="Paule C.R."/>
            <person name="Poulain J."/>
            <person name="Prion F."/>
            <person name="Qin B."/>
            <person name="Qu C."/>
            <person name="Retzel E.F."/>
            <person name="Riddle C."/>
            <person name="Sallet E."/>
            <person name="Samain S."/>
            <person name="Samson N."/>
            <person name="Sanders I."/>
            <person name="Saurat O."/>
            <person name="Scarpelli C."/>
            <person name="Schiex T."/>
            <person name="Segurens B."/>
            <person name="Severin A.J."/>
            <person name="Sherrier D.J."/>
            <person name="Shi R."/>
            <person name="Sims S."/>
            <person name="Singer S.R."/>
            <person name="Sinharoy S."/>
            <person name="Sterck L."/>
            <person name="Viollet A."/>
            <person name="Wang B.B."/>
            <person name="Wang K."/>
            <person name="Wang M."/>
            <person name="Wang X."/>
            <person name="Warfsmann J."/>
            <person name="Weissenbach J."/>
            <person name="White D.D."/>
            <person name="White J.D."/>
            <person name="Wiley G.B."/>
            <person name="Wincker P."/>
            <person name="Xing Y."/>
            <person name="Yang L."/>
            <person name="Yao Z."/>
            <person name="Ying F."/>
            <person name="Zhai J."/>
            <person name="Zhou L."/>
            <person name="Zuber A."/>
            <person name="Denarie J."/>
            <person name="Dixon R.A."/>
            <person name="May G.D."/>
            <person name="Schwartz D.C."/>
            <person name="Rogers J."/>
            <person name="Quetier F."/>
            <person name="Town C.D."/>
            <person name="Roe B.A."/>
        </authorList>
    </citation>
    <scope>NUCLEOTIDE SEQUENCE [LARGE SCALE GENOMIC DNA]</scope>
    <source>
        <strain evidence="4">A17</strain>
        <strain evidence="6 7">cv. Jemalong A17</strain>
    </source>
</reference>
<evidence type="ECO:0000313" key="8">
    <source>
        <dbReference type="Proteomes" id="UP000265566"/>
    </source>
</evidence>
<dbReference type="Proteomes" id="UP000002051">
    <property type="component" value="Chromosome 4"/>
</dbReference>
<reference evidence="8" key="4">
    <citation type="journal article" date="2018" name="Nat. Plants">
        <title>Whole-genome landscape of Medicago truncatula symbiotic genes.</title>
        <authorList>
            <person name="Pecrix Y."/>
            <person name="Staton S.E."/>
            <person name="Sallet E."/>
            <person name="Lelandais-Briere C."/>
            <person name="Moreau S."/>
            <person name="Carrere S."/>
            <person name="Blein T."/>
            <person name="Jardinaud M.F."/>
            <person name="Latrasse D."/>
            <person name="Zouine M."/>
            <person name="Zahm M."/>
            <person name="Kreplak J."/>
            <person name="Mayjonade B."/>
            <person name="Satge C."/>
            <person name="Perez M."/>
            <person name="Cauet S."/>
            <person name="Marande W."/>
            <person name="Chantry-Darmon C."/>
            <person name="Lopez-Roques C."/>
            <person name="Bouchez O."/>
            <person name="Berard A."/>
            <person name="Debelle F."/>
            <person name="Munos S."/>
            <person name="Bendahmane A."/>
            <person name="Berges H."/>
            <person name="Niebel A."/>
            <person name="Buitink J."/>
            <person name="Frugier F."/>
            <person name="Benhamed M."/>
            <person name="Crespi M."/>
            <person name="Gouzy J."/>
            <person name="Gamas P."/>
        </authorList>
    </citation>
    <scope>NUCLEOTIDE SEQUENCE [LARGE SCALE GENOMIC DNA]</scope>
    <source>
        <strain evidence="8">cv. Jemalong A17</strain>
    </source>
</reference>
<dbReference type="Gramene" id="rna22585">
    <property type="protein sequence ID" value="RHN60297.1"/>
    <property type="gene ID" value="gene22585"/>
</dbReference>
<feature type="signal peptide" evidence="3">
    <location>
        <begin position="1"/>
        <end position="21"/>
    </location>
</feature>
<evidence type="ECO:0000313" key="7">
    <source>
        <dbReference type="Proteomes" id="UP000002051"/>
    </source>
</evidence>
<dbReference type="HOGENOM" id="CLU_055714_0_0_1"/>
<evidence type="ECO:0000313" key="6">
    <source>
        <dbReference type="EnsemblPlants" id="KEH29658"/>
    </source>
</evidence>
<dbReference type="Proteomes" id="UP000265566">
    <property type="component" value="Chromosome 4"/>
</dbReference>
<protein>
    <submittedName>
        <fullName evidence="4">Pollen Ole e I family allergen</fullName>
    </submittedName>
    <submittedName>
        <fullName evidence="5">Putative pistil-specific extensin-like protein</fullName>
    </submittedName>
</protein>
<accession>A0A072UKN4</accession>
<evidence type="ECO:0000313" key="4">
    <source>
        <dbReference type="EMBL" id="KEH29658.1"/>
    </source>
</evidence>
<dbReference type="PANTHER" id="PTHR33470">
    <property type="entry name" value="OS01G0164075 PROTEIN"/>
    <property type="match status" value="1"/>
</dbReference>
<dbReference type="EMBL" id="PSQE01000004">
    <property type="protein sequence ID" value="RHN60297.1"/>
    <property type="molecule type" value="Genomic_DNA"/>
</dbReference>
<dbReference type="PANTHER" id="PTHR33470:SF22">
    <property type="entry name" value="POLLEN OLE E 1 ALLERGEN AND EXTENSIN FAMILY PROTEIN"/>
    <property type="match status" value="1"/>
</dbReference>